<name>A0ABU8Q7M0_9SPHN</name>
<reference evidence="4 5" key="1">
    <citation type="submission" date="2023-12" db="EMBL/GenBank/DDBJ databases">
        <title>Gut-associated functions are favored during microbiome assembly across C. elegans life.</title>
        <authorList>
            <person name="Zimmermann J."/>
        </authorList>
    </citation>
    <scope>NUCLEOTIDE SEQUENCE [LARGE SCALE GENOMIC DNA]</scope>
    <source>
        <strain evidence="4 5">JUb134</strain>
    </source>
</reference>
<evidence type="ECO:0000313" key="5">
    <source>
        <dbReference type="Proteomes" id="UP001380365"/>
    </source>
</evidence>
<dbReference type="InterPro" id="IPR040423">
    <property type="entry name" value="PEA_transferase"/>
</dbReference>
<keyword evidence="2" id="KW-0812">Transmembrane</keyword>
<protein>
    <submittedName>
        <fullName evidence="4">Sulfatase-like hydrolase/transferase</fullName>
    </submittedName>
</protein>
<dbReference type="PANTHER" id="PTHR30443:SF0">
    <property type="entry name" value="PHOSPHOETHANOLAMINE TRANSFERASE EPTA"/>
    <property type="match status" value="1"/>
</dbReference>
<dbReference type="Pfam" id="PF00884">
    <property type="entry name" value="Sulfatase"/>
    <property type="match status" value="1"/>
</dbReference>
<proteinExistence type="predicted"/>
<dbReference type="InterPro" id="IPR000917">
    <property type="entry name" value="Sulfatase_N"/>
</dbReference>
<keyword evidence="5" id="KW-1185">Reference proteome</keyword>
<evidence type="ECO:0000256" key="1">
    <source>
        <dbReference type="SAM" id="MobiDB-lite"/>
    </source>
</evidence>
<keyword evidence="2" id="KW-0472">Membrane</keyword>
<dbReference type="SUPFAM" id="SSF53649">
    <property type="entry name" value="Alkaline phosphatase-like"/>
    <property type="match status" value="1"/>
</dbReference>
<evidence type="ECO:0000259" key="3">
    <source>
        <dbReference type="Pfam" id="PF00884"/>
    </source>
</evidence>
<dbReference type="InterPro" id="IPR017850">
    <property type="entry name" value="Alkaline_phosphatase_core_sf"/>
</dbReference>
<accession>A0ABU8Q7M0</accession>
<keyword evidence="2" id="KW-1133">Transmembrane helix</keyword>
<dbReference type="RefSeq" id="WP_132882220.1">
    <property type="nucleotide sequence ID" value="NZ_JBBGZA010000001.1"/>
</dbReference>
<feature type="transmembrane region" description="Helical" evidence="2">
    <location>
        <begin position="138"/>
        <end position="156"/>
    </location>
</feature>
<sequence>MRTTAKLLLILIYLLTGAGGIAERLQSLGLSPGLPIYLGLFGLLALALVAAAFTRPWALRWALATLLCAAAFFLDSYEAITREPMSYDAFINMWNSAASAPEAIDQHAGAMAGTFARSLLLFAGLVLPPQGSLRLGRLAPVAPLAGVLLLAGILFVRGGEGGTGLPGPFTPLAYSSLFLYERLAEGAPHRKPVTLRTVRPPSGDIVLIVDESVAGNYLDLNSPSGARSGLLQPPPGVAVHDFGLAASITNCSVGSNVTLRHGGTREDYRRINATMPSIFDYAKAAGLRTVYLDAQGTGGRLQNLMDAQERQQIDRFVQFDRAPVRDRDMAVADRLAASLRNGTPEFVLVNKVGAHFPVHDKYPDAYMRHRPALARGRYVGISDTGDRTGFGGTAAEWVRYRNAYRNTLDWNVGAFFDRLLDGTDLSRATLIYTSDHGQDLHETGSPGSNTHCSGDPVPQEGLVPLVVIDAGGPAGLSWTRAAAANRNRMSHYRIFPTLLGLMGYPEPAVRRLYGEALTAPTTDPFTFNTRFNARLGLEPRWEKIDLAKIAPAPRDTE</sequence>
<dbReference type="Gene3D" id="3.40.720.10">
    <property type="entry name" value="Alkaline Phosphatase, subunit A"/>
    <property type="match status" value="1"/>
</dbReference>
<evidence type="ECO:0000313" key="4">
    <source>
        <dbReference type="EMBL" id="MEJ5095537.1"/>
    </source>
</evidence>
<feature type="transmembrane region" description="Helical" evidence="2">
    <location>
        <begin position="36"/>
        <end position="54"/>
    </location>
</feature>
<feature type="transmembrane region" description="Helical" evidence="2">
    <location>
        <begin position="61"/>
        <end position="80"/>
    </location>
</feature>
<gene>
    <name evidence="4" type="ORF">WH159_13430</name>
</gene>
<dbReference type="Proteomes" id="UP001380365">
    <property type="component" value="Unassembled WGS sequence"/>
</dbReference>
<dbReference type="PANTHER" id="PTHR30443">
    <property type="entry name" value="INNER MEMBRANE PROTEIN"/>
    <property type="match status" value="1"/>
</dbReference>
<comment type="caution">
    <text evidence="4">The sequence shown here is derived from an EMBL/GenBank/DDBJ whole genome shotgun (WGS) entry which is preliminary data.</text>
</comment>
<dbReference type="EMBL" id="JBBGZA010000001">
    <property type="protein sequence ID" value="MEJ5095537.1"/>
    <property type="molecule type" value="Genomic_DNA"/>
</dbReference>
<feature type="domain" description="Sulfatase N-terminal" evidence="3">
    <location>
        <begin position="206"/>
        <end position="504"/>
    </location>
</feature>
<feature type="region of interest" description="Disordered" evidence="1">
    <location>
        <begin position="437"/>
        <end position="456"/>
    </location>
</feature>
<evidence type="ECO:0000256" key="2">
    <source>
        <dbReference type="SAM" id="Phobius"/>
    </source>
</evidence>
<organism evidence="4 5">
    <name type="scientific">Sphingomonas molluscorum</name>
    <dbReference type="NCBI Taxonomy" id="418184"/>
    <lineage>
        <taxon>Bacteria</taxon>
        <taxon>Pseudomonadati</taxon>
        <taxon>Pseudomonadota</taxon>
        <taxon>Alphaproteobacteria</taxon>
        <taxon>Sphingomonadales</taxon>
        <taxon>Sphingomonadaceae</taxon>
        <taxon>Sphingomonas</taxon>
    </lineage>
</organism>
<feature type="transmembrane region" description="Helical" evidence="2">
    <location>
        <begin position="108"/>
        <end position="126"/>
    </location>
</feature>